<sequence length="174" mass="20525">SIAMDVVEKEESPLLLLPTEIIFKIFSYLDVPNRLKMREVNRKLRSIGNKTKFPIRFANRVQEDFVDPREKSHYFSSWEKLHPKLEDFFLDSMMLMSIMFCVGSAIILPFVAGTLISENVYMVYIYTNIALLILSIVFYWIVIGLKVALRRVSENCRVKRRQERETIRLDRQNA</sequence>
<evidence type="ECO:0000313" key="4">
    <source>
        <dbReference type="Proteomes" id="UP001432322"/>
    </source>
</evidence>
<reference evidence="3" key="1">
    <citation type="submission" date="2023-10" db="EMBL/GenBank/DDBJ databases">
        <title>Genome assembly of Pristionchus species.</title>
        <authorList>
            <person name="Yoshida K."/>
            <person name="Sommer R.J."/>
        </authorList>
    </citation>
    <scope>NUCLEOTIDE SEQUENCE</scope>
    <source>
        <strain evidence="3">RS5133</strain>
    </source>
</reference>
<keyword evidence="1" id="KW-0812">Transmembrane</keyword>
<feature type="domain" description="F-box" evidence="2">
    <location>
        <begin position="11"/>
        <end position="57"/>
    </location>
</feature>
<organism evidence="3 4">
    <name type="scientific">Pristionchus fissidentatus</name>
    <dbReference type="NCBI Taxonomy" id="1538716"/>
    <lineage>
        <taxon>Eukaryota</taxon>
        <taxon>Metazoa</taxon>
        <taxon>Ecdysozoa</taxon>
        <taxon>Nematoda</taxon>
        <taxon>Chromadorea</taxon>
        <taxon>Rhabditida</taxon>
        <taxon>Rhabditina</taxon>
        <taxon>Diplogasteromorpha</taxon>
        <taxon>Diplogasteroidea</taxon>
        <taxon>Neodiplogasteridae</taxon>
        <taxon>Pristionchus</taxon>
    </lineage>
</organism>
<evidence type="ECO:0000256" key="1">
    <source>
        <dbReference type="SAM" id="Phobius"/>
    </source>
</evidence>
<dbReference type="Pfam" id="PF00646">
    <property type="entry name" value="F-box"/>
    <property type="match status" value="1"/>
</dbReference>
<keyword evidence="1" id="KW-1133">Transmembrane helix</keyword>
<dbReference type="InterPro" id="IPR001810">
    <property type="entry name" value="F-box_dom"/>
</dbReference>
<feature type="transmembrane region" description="Helical" evidence="1">
    <location>
        <begin position="123"/>
        <end position="149"/>
    </location>
</feature>
<evidence type="ECO:0000259" key="2">
    <source>
        <dbReference type="PROSITE" id="PS50181"/>
    </source>
</evidence>
<keyword evidence="1" id="KW-0472">Membrane</keyword>
<feature type="transmembrane region" description="Helical" evidence="1">
    <location>
        <begin position="88"/>
        <end position="111"/>
    </location>
</feature>
<dbReference type="SMART" id="SM00256">
    <property type="entry name" value="FBOX"/>
    <property type="match status" value="1"/>
</dbReference>
<dbReference type="CDD" id="cd09917">
    <property type="entry name" value="F-box_SF"/>
    <property type="match status" value="1"/>
</dbReference>
<dbReference type="Gene3D" id="1.20.1280.50">
    <property type="match status" value="1"/>
</dbReference>
<evidence type="ECO:0000313" key="3">
    <source>
        <dbReference type="EMBL" id="GMT33786.1"/>
    </source>
</evidence>
<dbReference type="EMBL" id="BTSY01000006">
    <property type="protein sequence ID" value="GMT33786.1"/>
    <property type="molecule type" value="Genomic_DNA"/>
</dbReference>
<dbReference type="InterPro" id="IPR036047">
    <property type="entry name" value="F-box-like_dom_sf"/>
</dbReference>
<dbReference type="AlphaFoldDB" id="A0AAV5WRZ5"/>
<accession>A0AAV5WRZ5</accession>
<proteinExistence type="predicted"/>
<dbReference type="SUPFAM" id="SSF81383">
    <property type="entry name" value="F-box domain"/>
    <property type="match status" value="1"/>
</dbReference>
<dbReference type="PROSITE" id="PS50181">
    <property type="entry name" value="FBOX"/>
    <property type="match status" value="1"/>
</dbReference>
<name>A0AAV5WRZ5_9BILA</name>
<comment type="caution">
    <text evidence="3">The sequence shown here is derived from an EMBL/GenBank/DDBJ whole genome shotgun (WGS) entry which is preliminary data.</text>
</comment>
<protein>
    <recommendedName>
        <fullName evidence="2">F-box domain-containing protein</fullName>
    </recommendedName>
</protein>
<gene>
    <name evidence="3" type="ORF">PFISCL1PPCAC_25083</name>
</gene>
<dbReference type="Proteomes" id="UP001432322">
    <property type="component" value="Unassembled WGS sequence"/>
</dbReference>
<keyword evidence="4" id="KW-1185">Reference proteome</keyword>
<feature type="non-terminal residue" evidence="3">
    <location>
        <position position="1"/>
    </location>
</feature>